<evidence type="ECO:0000313" key="3">
    <source>
        <dbReference type="Proteomes" id="UP000254968"/>
    </source>
</evidence>
<dbReference type="EMBL" id="UGNV01000002">
    <property type="protein sequence ID" value="STX55467.1"/>
    <property type="molecule type" value="Genomic_DNA"/>
</dbReference>
<dbReference type="OrthoDB" id="5621980at2"/>
<dbReference type="SUPFAM" id="SSF52540">
    <property type="entry name" value="P-loop containing nucleoside triphosphate hydrolases"/>
    <property type="match status" value="1"/>
</dbReference>
<protein>
    <submittedName>
        <fullName evidence="2">Sporulation initiation inhibitor protein soj</fullName>
    </submittedName>
</protein>
<dbReference type="AlphaFoldDB" id="A0A378JS92"/>
<name>A0A378JS92_9GAMM</name>
<reference evidence="2 3" key="1">
    <citation type="submission" date="2018-06" db="EMBL/GenBank/DDBJ databases">
        <authorList>
            <consortium name="Pathogen Informatics"/>
            <person name="Doyle S."/>
        </authorList>
    </citation>
    <scope>NUCLEOTIDE SEQUENCE [LARGE SCALE GENOMIC DNA]</scope>
    <source>
        <strain evidence="2 3">NCTC13315</strain>
    </source>
</reference>
<feature type="domain" description="AAA" evidence="1">
    <location>
        <begin position="66"/>
        <end position="249"/>
    </location>
</feature>
<sequence length="338" mass="37953">MDVSQIKISELSRLTEINKTLISRYFKEASEPLVTRVNDRIVGLSPEATTHFLLEHNKYCFNKGGVILSANLCGGVGKTTGTHSLSASARRIIHRDDPIVVVDTDPQGSFTASMFGAPAEDNELILIDFLEGKTKIENILTEVGQNVWFIKSNLNQVYIDKVLSKPAEIKKGMLNFYEEIFRYLGENTKIFQDHTPQLSSIFASSVCAISQLDKKLLRSVLIPMRSDNYAIDGAEKILNEINELQDTFNLDDDIDIHCYFSSIDRRISTTSEAIKGAKKKEAIIHYLCPVVIRYCAEIPKSIQKSNNIYSSGKANNAAEDYQDLLQYIFSYTKDSEVA</sequence>
<dbReference type="PANTHER" id="PTHR13696:SF99">
    <property type="entry name" value="COBYRINIC ACID AC-DIAMIDE SYNTHASE"/>
    <property type="match status" value="1"/>
</dbReference>
<accession>A0A378JS92</accession>
<dbReference type="RefSeq" id="WP_160149911.1">
    <property type="nucleotide sequence ID" value="NZ_CAAAHO010000010.1"/>
</dbReference>
<dbReference type="PANTHER" id="PTHR13696">
    <property type="entry name" value="P-LOOP CONTAINING NUCLEOSIDE TRIPHOSPHATE HYDROLASE"/>
    <property type="match status" value="1"/>
</dbReference>
<organism evidence="2 3">
    <name type="scientific">Legionella beliardensis</name>
    <dbReference type="NCBI Taxonomy" id="91822"/>
    <lineage>
        <taxon>Bacteria</taxon>
        <taxon>Pseudomonadati</taxon>
        <taxon>Pseudomonadota</taxon>
        <taxon>Gammaproteobacteria</taxon>
        <taxon>Legionellales</taxon>
        <taxon>Legionellaceae</taxon>
        <taxon>Legionella</taxon>
    </lineage>
</organism>
<gene>
    <name evidence="2" type="primary">soj_2</name>
    <name evidence="2" type="ORF">NCTC13315_02839</name>
</gene>
<evidence type="ECO:0000259" key="1">
    <source>
        <dbReference type="Pfam" id="PF13614"/>
    </source>
</evidence>
<proteinExistence type="predicted"/>
<keyword evidence="3" id="KW-1185">Reference proteome</keyword>
<dbReference type="InterPro" id="IPR027417">
    <property type="entry name" value="P-loop_NTPase"/>
</dbReference>
<dbReference type="Gene3D" id="3.40.50.300">
    <property type="entry name" value="P-loop containing nucleotide triphosphate hydrolases"/>
    <property type="match status" value="1"/>
</dbReference>
<dbReference type="Pfam" id="PF13614">
    <property type="entry name" value="AAA_31"/>
    <property type="match status" value="1"/>
</dbReference>
<dbReference type="InterPro" id="IPR050678">
    <property type="entry name" value="DNA_Partitioning_ATPase"/>
</dbReference>
<dbReference type="Proteomes" id="UP000254968">
    <property type="component" value="Unassembled WGS sequence"/>
</dbReference>
<dbReference type="InterPro" id="IPR025669">
    <property type="entry name" value="AAA_dom"/>
</dbReference>
<evidence type="ECO:0000313" key="2">
    <source>
        <dbReference type="EMBL" id="STX55467.1"/>
    </source>
</evidence>